<evidence type="ECO:0000259" key="4">
    <source>
        <dbReference type="PROSITE" id="PS50887"/>
    </source>
</evidence>
<dbReference type="PANTHER" id="PTHR45138:SF9">
    <property type="entry name" value="DIGUANYLATE CYCLASE DGCM-RELATED"/>
    <property type="match status" value="1"/>
</dbReference>
<feature type="transmembrane region" description="Helical" evidence="3">
    <location>
        <begin position="6"/>
        <end position="25"/>
    </location>
</feature>
<proteinExistence type="predicted"/>
<dbReference type="EMBL" id="CP018171">
    <property type="protein sequence ID" value="APH70055.1"/>
    <property type="molecule type" value="Genomic_DNA"/>
</dbReference>
<evidence type="ECO:0000256" key="1">
    <source>
        <dbReference type="ARBA" id="ARBA00012528"/>
    </source>
</evidence>
<dbReference type="PANTHER" id="PTHR45138">
    <property type="entry name" value="REGULATORY COMPONENTS OF SENSORY TRANSDUCTION SYSTEM"/>
    <property type="match status" value="1"/>
</dbReference>
<protein>
    <recommendedName>
        <fullName evidence="1">diguanylate cyclase</fullName>
        <ecNumber evidence="1">2.7.7.65</ecNumber>
    </recommendedName>
</protein>
<dbReference type="AlphaFoldDB" id="A0A1L3SL39"/>
<evidence type="ECO:0000256" key="3">
    <source>
        <dbReference type="SAM" id="Phobius"/>
    </source>
</evidence>
<organism evidence="5 6">
    <name type="scientific">Aquibium oceanicum</name>
    <dbReference type="NCBI Taxonomy" id="1670800"/>
    <lineage>
        <taxon>Bacteria</taxon>
        <taxon>Pseudomonadati</taxon>
        <taxon>Pseudomonadota</taxon>
        <taxon>Alphaproteobacteria</taxon>
        <taxon>Hyphomicrobiales</taxon>
        <taxon>Phyllobacteriaceae</taxon>
        <taxon>Aquibium</taxon>
    </lineage>
</organism>
<dbReference type="Gene3D" id="3.30.70.270">
    <property type="match status" value="1"/>
</dbReference>
<keyword evidence="6" id="KW-1185">Reference proteome</keyword>
<dbReference type="GO" id="GO:0052621">
    <property type="term" value="F:diguanylate cyclase activity"/>
    <property type="evidence" value="ECO:0007669"/>
    <property type="project" value="UniProtKB-EC"/>
</dbReference>
<feature type="transmembrane region" description="Helical" evidence="3">
    <location>
        <begin position="152"/>
        <end position="174"/>
    </location>
</feature>
<dbReference type="GO" id="GO:0043709">
    <property type="term" value="P:cell adhesion involved in single-species biofilm formation"/>
    <property type="evidence" value="ECO:0007669"/>
    <property type="project" value="TreeGrafter"/>
</dbReference>
<sequence length="399" mass="43123">MSQAGYILAINILVAGLFASAFAWAATYEKVSRPARWIVAGFLLGMASFGAEWLIAVADDARFFVFASFALSITAFALFDAGLARAYRQPIPWTLLLGILAVSLPLNLAIYDMPRTSPVRDVLYQFPYFLMQMVGAWIVARAKSPRPLDKALGVLLAVSGLQFLVKPYLAVAFGTGDRPQAYVDTFYAVLSQSMGAVLIVAVGLMMLVILLRDVLAEATVRSETDPLTGLLNRRGFEQRARTIAQRLATPKLPASIVICDLDHFKSVNDRFGHAVGDKVISAFAKQLHDAVSENHIAGRIGGEEFAVILPGVDGASARLFAEGIRSAFAAAAIEGAPTDLRPTASFGVAELTRTDTLSDMLRRADLALYEAKDAGRDCVRVARPYFSGGSEERRALRDG</sequence>
<dbReference type="Proteomes" id="UP000182840">
    <property type="component" value="Chromosome"/>
</dbReference>
<feature type="transmembrane region" description="Helical" evidence="3">
    <location>
        <begin position="122"/>
        <end position="140"/>
    </location>
</feature>
<dbReference type="PROSITE" id="PS50887">
    <property type="entry name" value="GGDEF"/>
    <property type="match status" value="1"/>
</dbReference>
<dbReference type="GO" id="GO:0005886">
    <property type="term" value="C:plasma membrane"/>
    <property type="evidence" value="ECO:0007669"/>
    <property type="project" value="TreeGrafter"/>
</dbReference>
<dbReference type="EC" id="2.7.7.65" evidence="1"/>
<dbReference type="InterPro" id="IPR029787">
    <property type="entry name" value="Nucleotide_cyclase"/>
</dbReference>
<dbReference type="SUPFAM" id="SSF55073">
    <property type="entry name" value="Nucleotide cyclase"/>
    <property type="match status" value="1"/>
</dbReference>
<feature type="transmembrane region" description="Helical" evidence="3">
    <location>
        <begin position="37"/>
        <end position="55"/>
    </location>
</feature>
<feature type="transmembrane region" description="Helical" evidence="3">
    <location>
        <begin position="61"/>
        <end position="79"/>
    </location>
</feature>
<name>A0A1L3SL39_9HYPH</name>
<dbReference type="CDD" id="cd01949">
    <property type="entry name" value="GGDEF"/>
    <property type="match status" value="1"/>
</dbReference>
<keyword evidence="3" id="KW-1133">Transmembrane helix</keyword>
<dbReference type="NCBIfam" id="TIGR00254">
    <property type="entry name" value="GGDEF"/>
    <property type="match status" value="1"/>
</dbReference>
<dbReference type="InterPro" id="IPR043128">
    <property type="entry name" value="Rev_trsase/Diguanyl_cyclase"/>
</dbReference>
<dbReference type="FunFam" id="3.30.70.270:FF:000001">
    <property type="entry name" value="Diguanylate cyclase domain protein"/>
    <property type="match status" value="1"/>
</dbReference>
<dbReference type="SMART" id="SM00267">
    <property type="entry name" value="GGDEF"/>
    <property type="match status" value="1"/>
</dbReference>
<dbReference type="KEGG" id="meso:BSQ44_00665"/>
<dbReference type="RefSeq" id="WP_072601468.1">
    <property type="nucleotide sequence ID" value="NZ_CP018171.1"/>
</dbReference>
<feature type="transmembrane region" description="Helical" evidence="3">
    <location>
        <begin position="91"/>
        <end position="110"/>
    </location>
</feature>
<reference evidence="6" key="1">
    <citation type="submission" date="2016-11" db="EMBL/GenBank/DDBJ databases">
        <title>Mesorhizobium oceanicum sp. nov., isolated from deep seawater in South China Sea.</title>
        <authorList>
            <person name="Fu G.-Y."/>
        </authorList>
    </citation>
    <scope>NUCLEOTIDE SEQUENCE [LARGE SCALE GENOMIC DNA]</scope>
    <source>
        <strain evidence="6">B7</strain>
    </source>
</reference>
<dbReference type="Pfam" id="PF00990">
    <property type="entry name" value="GGDEF"/>
    <property type="match status" value="1"/>
</dbReference>
<keyword evidence="3" id="KW-0812">Transmembrane</keyword>
<evidence type="ECO:0000313" key="6">
    <source>
        <dbReference type="Proteomes" id="UP000182840"/>
    </source>
</evidence>
<gene>
    <name evidence="5" type="ORF">BSQ44_00665</name>
</gene>
<dbReference type="OrthoDB" id="9812260at2"/>
<keyword evidence="3" id="KW-0472">Membrane</keyword>
<dbReference type="InterPro" id="IPR050469">
    <property type="entry name" value="Diguanylate_Cyclase"/>
</dbReference>
<dbReference type="GO" id="GO:1902201">
    <property type="term" value="P:negative regulation of bacterial-type flagellum-dependent cell motility"/>
    <property type="evidence" value="ECO:0007669"/>
    <property type="project" value="TreeGrafter"/>
</dbReference>
<evidence type="ECO:0000256" key="2">
    <source>
        <dbReference type="ARBA" id="ARBA00034247"/>
    </source>
</evidence>
<dbReference type="InterPro" id="IPR000160">
    <property type="entry name" value="GGDEF_dom"/>
</dbReference>
<feature type="transmembrane region" description="Helical" evidence="3">
    <location>
        <begin position="186"/>
        <end position="211"/>
    </location>
</feature>
<feature type="domain" description="GGDEF" evidence="4">
    <location>
        <begin position="252"/>
        <end position="384"/>
    </location>
</feature>
<comment type="catalytic activity">
    <reaction evidence="2">
        <text>2 GTP = 3',3'-c-di-GMP + 2 diphosphate</text>
        <dbReference type="Rhea" id="RHEA:24898"/>
        <dbReference type="ChEBI" id="CHEBI:33019"/>
        <dbReference type="ChEBI" id="CHEBI:37565"/>
        <dbReference type="ChEBI" id="CHEBI:58805"/>
        <dbReference type="EC" id="2.7.7.65"/>
    </reaction>
</comment>
<accession>A0A1L3SL39</accession>
<dbReference type="STRING" id="1670800.BSQ44_00665"/>
<evidence type="ECO:0000313" key="5">
    <source>
        <dbReference type="EMBL" id="APH70055.1"/>
    </source>
</evidence>